<feature type="repeat" description="PPR" evidence="3">
    <location>
        <begin position="501"/>
        <end position="531"/>
    </location>
</feature>
<dbReference type="Pfam" id="PF01535">
    <property type="entry name" value="PPR"/>
    <property type="match status" value="5"/>
</dbReference>
<dbReference type="Pfam" id="PF20431">
    <property type="entry name" value="E_motif"/>
    <property type="match status" value="1"/>
</dbReference>
<dbReference type="GO" id="GO:0009451">
    <property type="term" value="P:RNA modification"/>
    <property type="evidence" value="ECO:0007669"/>
    <property type="project" value="InterPro"/>
</dbReference>
<feature type="repeat" description="PPR" evidence="3">
    <location>
        <begin position="77"/>
        <end position="111"/>
    </location>
</feature>
<accession>A0A5A7PB69</accession>
<dbReference type="FunFam" id="1.25.40.10:FF:000305">
    <property type="entry name" value="Pentatricopeptide repeat-containing protein mitochondrial"/>
    <property type="match status" value="1"/>
</dbReference>
<dbReference type="InterPro" id="IPR011990">
    <property type="entry name" value="TPR-like_helical_dom_sf"/>
</dbReference>
<evidence type="ECO:0000256" key="3">
    <source>
        <dbReference type="PROSITE-ProRule" id="PRU00708"/>
    </source>
</evidence>
<evidence type="ECO:0000256" key="2">
    <source>
        <dbReference type="ARBA" id="ARBA00022737"/>
    </source>
</evidence>
<dbReference type="FunFam" id="1.25.40.10:FF:000344">
    <property type="entry name" value="Pentatricopeptide repeat-containing protein"/>
    <property type="match status" value="1"/>
</dbReference>
<evidence type="ECO:0000256" key="1">
    <source>
        <dbReference type="ARBA" id="ARBA00006643"/>
    </source>
</evidence>
<dbReference type="InterPro" id="IPR032867">
    <property type="entry name" value="DYW_dom"/>
</dbReference>
<feature type="repeat" description="PPR" evidence="3">
    <location>
        <begin position="318"/>
        <end position="352"/>
    </location>
</feature>
<sequence>MLLSSSHRQSYSILRPLNLNLSFSSQTATAQHCLSPSSGTFPSDPISTSRALSDLLSSGKFHDVLSLLRRIPPSPSLVFFWNILIKSSVSSRNPRESLRLLREMQRLEWAPDDYTYPYTFKACGDLPSLLAGSSVHARALVSGYTHSNVFVNNSAMAMYGKCGAPGKAQNLFDEMLERGLFDRISWNSIISVHSQAGDHRRALRMFRQMISSGIWVDPVSLVNILPACASLRLSSFGKEIHGHAVRTCLIEDVFVGNAVIDMYAKCELFDEAKDVFERMPVKDVVSWNVLVTGYSQVGKFDTASRLFERMREEEIELNVVTWSAVISAYAQRGLGFEALDVFREMIVSGSEPNAVTLVSVLSASAACCGLTHGKETHSFILKSSIINSDRDRFGDEMMVINGLIDMYAKCKDFNSARKIFDAIGRKERSVVTWTVMIGGYAQHGEARDALRLFSDMLSAKARPNGFTVSCALVACARAGDLRLGREIHAHAIRTQYEESADLFISNCLIDMYAKSGDADSGRAVFDSMARKNAVSWTSVMTGFGMHGRGEEALEIFDRMRENGLPIDGVTFVVVLYACSHSGMIERGMEYFYKMERDFRVLPGVEHYACMVDLLGRAGRLDEALELVEKMPMKPNPIVWVALLSGCRLHRNVELGELAVNRLLELKFENDGLYTLLSNLYASARRWKDVAKVRLLMKKSGIRKRPGCSWVQGKNGTAVFYVGDKSHPMADEIYGLLDDLISRAKKMGYVPETVFALHDVDEEEKRDLLLEHSEKLALAYGVLTTAPGLPIRITKNLRVCGDCHTAIMYISKIVENEVVLRDSSRFHHFKNGSCSCKGYW</sequence>
<reference evidence="6" key="1">
    <citation type="journal article" date="2019" name="Curr. Biol.">
        <title>Genome Sequence of Striga asiatica Provides Insight into the Evolution of Plant Parasitism.</title>
        <authorList>
            <person name="Yoshida S."/>
            <person name="Kim S."/>
            <person name="Wafula E.K."/>
            <person name="Tanskanen J."/>
            <person name="Kim Y.M."/>
            <person name="Honaas L."/>
            <person name="Yang Z."/>
            <person name="Spallek T."/>
            <person name="Conn C.E."/>
            <person name="Ichihashi Y."/>
            <person name="Cheong K."/>
            <person name="Cui S."/>
            <person name="Der J.P."/>
            <person name="Gundlach H."/>
            <person name="Jiao Y."/>
            <person name="Hori C."/>
            <person name="Ishida J.K."/>
            <person name="Kasahara H."/>
            <person name="Kiba T."/>
            <person name="Kim M.S."/>
            <person name="Koo N."/>
            <person name="Laohavisit A."/>
            <person name="Lee Y.H."/>
            <person name="Lumba S."/>
            <person name="McCourt P."/>
            <person name="Mortimer J.C."/>
            <person name="Mutuku J.M."/>
            <person name="Nomura T."/>
            <person name="Sasaki-Sekimoto Y."/>
            <person name="Seto Y."/>
            <person name="Wang Y."/>
            <person name="Wakatake T."/>
            <person name="Sakakibara H."/>
            <person name="Demura T."/>
            <person name="Yamaguchi S."/>
            <person name="Yoneyama K."/>
            <person name="Manabe R.I."/>
            <person name="Nelson D.C."/>
            <person name="Schulman A.H."/>
            <person name="Timko M.P."/>
            <person name="dePamphilis C.W."/>
            <person name="Choi D."/>
            <person name="Shirasu K."/>
        </authorList>
    </citation>
    <scope>NUCLEOTIDE SEQUENCE [LARGE SCALE GENOMIC DNA]</scope>
    <source>
        <strain evidence="6">cv. UVA1</strain>
    </source>
</reference>
<dbReference type="Pfam" id="PF13041">
    <property type="entry name" value="PPR_2"/>
    <property type="match status" value="3"/>
</dbReference>
<comment type="similarity">
    <text evidence="1">Belongs to the PPR family. PCMP-H subfamily.</text>
</comment>
<feature type="repeat" description="PPR" evidence="3">
    <location>
        <begin position="429"/>
        <end position="463"/>
    </location>
</feature>
<feature type="repeat" description="PPR" evidence="3">
    <location>
        <begin position="532"/>
        <end position="566"/>
    </location>
</feature>
<dbReference type="InterPro" id="IPR002885">
    <property type="entry name" value="PPR_rpt"/>
</dbReference>
<feature type="repeat" description="PPR" evidence="3">
    <location>
        <begin position="283"/>
        <end position="317"/>
    </location>
</feature>
<dbReference type="AlphaFoldDB" id="A0A5A7PB69"/>
<comment type="caution">
    <text evidence="5">The sequence shown here is derived from an EMBL/GenBank/DDBJ whole genome shotgun (WGS) entry which is preliminary data.</text>
</comment>
<dbReference type="PANTHER" id="PTHR47926:SF445">
    <property type="entry name" value="DYW DOMAIN-CONTAINING PROTEIN"/>
    <property type="match status" value="1"/>
</dbReference>
<proteinExistence type="inferred from homology"/>
<evidence type="ECO:0000313" key="5">
    <source>
        <dbReference type="EMBL" id="GER29748.1"/>
    </source>
</evidence>
<feature type="repeat" description="PPR" evidence="3">
    <location>
        <begin position="603"/>
        <end position="633"/>
    </location>
</feature>
<dbReference type="Pfam" id="PF14432">
    <property type="entry name" value="DYW_deaminase"/>
    <property type="match status" value="1"/>
</dbReference>
<dbReference type="Proteomes" id="UP000325081">
    <property type="component" value="Unassembled WGS sequence"/>
</dbReference>
<dbReference type="InterPro" id="IPR046960">
    <property type="entry name" value="PPR_At4g14850-like_plant"/>
</dbReference>
<organism evidence="5 6">
    <name type="scientific">Striga asiatica</name>
    <name type="common">Asiatic witchweed</name>
    <name type="synonym">Buchnera asiatica</name>
    <dbReference type="NCBI Taxonomy" id="4170"/>
    <lineage>
        <taxon>Eukaryota</taxon>
        <taxon>Viridiplantae</taxon>
        <taxon>Streptophyta</taxon>
        <taxon>Embryophyta</taxon>
        <taxon>Tracheophyta</taxon>
        <taxon>Spermatophyta</taxon>
        <taxon>Magnoliopsida</taxon>
        <taxon>eudicotyledons</taxon>
        <taxon>Gunneridae</taxon>
        <taxon>Pentapetalae</taxon>
        <taxon>asterids</taxon>
        <taxon>lamiids</taxon>
        <taxon>Lamiales</taxon>
        <taxon>Orobanchaceae</taxon>
        <taxon>Buchnereae</taxon>
        <taxon>Striga</taxon>
    </lineage>
</organism>
<dbReference type="PANTHER" id="PTHR47926">
    <property type="entry name" value="PENTATRICOPEPTIDE REPEAT-CONTAINING PROTEIN"/>
    <property type="match status" value="1"/>
</dbReference>
<dbReference type="InterPro" id="IPR046849">
    <property type="entry name" value="E2_motif"/>
</dbReference>
<dbReference type="OrthoDB" id="185373at2759"/>
<dbReference type="InterPro" id="IPR046848">
    <property type="entry name" value="E_motif"/>
</dbReference>
<protein>
    <submittedName>
        <fullName evidence="5">Pentatricopeptide repeat-containing protein</fullName>
    </submittedName>
</protein>
<keyword evidence="6" id="KW-1185">Reference proteome</keyword>
<gene>
    <name evidence="5" type="ORF">STAS_05634</name>
</gene>
<dbReference type="GO" id="GO:0008270">
    <property type="term" value="F:zinc ion binding"/>
    <property type="evidence" value="ECO:0007669"/>
    <property type="project" value="InterPro"/>
</dbReference>
<dbReference type="SUPFAM" id="SSF48452">
    <property type="entry name" value="TPR-like"/>
    <property type="match status" value="2"/>
</dbReference>
<dbReference type="Pfam" id="PF20430">
    <property type="entry name" value="Eplus_motif"/>
    <property type="match status" value="1"/>
</dbReference>
<name>A0A5A7PB69_STRAF</name>
<feature type="domain" description="DYW" evidence="4">
    <location>
        <begin position="747"/>
        <end position="839"/>
    </location>
</feature>
<feature type="repeat" description="PPR" evidence="3">
    <location>
        <begin position="182"/>
        <end position="216"/>
    </location>
</feature>
<keyword evidence="2" id="KW-0677">Repeat</keyword>
<feature type="repeat" description="PPR" evidence="3">
    <location>
        <begin position="252"/>
        <end position="282"/>
    </location>
</feature>
<dbReference type="Gene3D" id="1.25.40.10">
    <property type="entry name" value="Tetratricopeptide repeat domain"/>
    <property type="match status" value="4"/>
</dbReference>
<dbReference type="EMBL" id="BKCP01004224">
    <property type="protein sequence ID" value="GER29748.1"/>
    <property type="molecule type" value="Genomic_DNA"/>
</dbReference>
<dbReference type="NCBIfam" id="TIGR00756">
    <property type="entry name" value="PPR"/>
    <property type="match status" value="8"/>
</dbReference>
<dbReference type="PROSITE" id="PS51375">
    <property type="entry name" value="PPR"/>
    <property type="match status" value="9"/>
</dbReference>
<evidence type="ECO:0000313" key="6">
    <source>
        <dbReference type="Proteomes" id="UP000325081"/>
    </source>
</evidence>
<evidence type="ECO:0000259" key="4">
    <source>
        <dbReference type="Pfam" id="PF14432"/>
    </source>
</evidence>
<dbReference type="FunFam" id="1.25.40.10:FF:000393">
    <property type="entry name" value="Pentatricopeptide repeat-containing protein At1g20230"/>
    <property type="match status" value="1"/>
</dbReference>
<dbReference type="GO" id="GO:0003723">
    <property type="term" value="F:RNA binding"/>
    <property type="evidence" value="ECO:0007669"/>
    <property type="project" value="InterPro"/>
</dbReference>